<proteinExistence type="predicted"/>
<reference evidence="1" key="1">
    <citation type="submission" date="2021-02" db="EMBL/GenBank/DDBJ databases">
        <authorList>
            <person name="Nowell W R."/>
        </authorList>
    </citation>
    <scope>NUCLEOTIDE SEQUENCE</scope>
</reference>
<evidence type="ECO:0000313" key="2">
    <source>
        <dbReference type="Proteomes" id="UP000681720"/>
    </source>
</evidence>
<dbReference type="Proteomes" id="UP000681720">
    <property type="component" value="Unassembled WGS sequence"/>
</dbReference>
<accession>A0A8S3FI75</accession>
<gene>
    <name evidence="1" type="ORF">GIL414_LOCUS63758</name>
</gene>
<name>A0A8S3FI75_9BILA</name>
<comment type="caution">
    <text evidence="1">The sequence shown here is derived from an EMBL/GenBank/DDBJ whole genome shotgun (WGS) entry which is preliminary data.</text>
</comment>
<organism evidence="1 2">
    <name type="scientific">Rotaria magnacalcarata</name>
    <dbReference type="NCBI Taxonomy" id="392030"/>
    <lineage>
        <taxon>Eukaryota</taxon>
        <taxon>Metazoa</taxon>
        <taxon>Spiralia</taxon>
        <taxon>Gnathifera</taxon>
        <taxon>Rotifera</taxon>
        <taxon>Eurotatoria</taxon>
        <taxon>Bdelloidea</taxon>
        <taxon>Philodinida</taxon>
        <taxon>Philodinidae</taxon>
        <taxon>Rotaria</taxon>
    </lineage>
</organism>
<dbReference type="AlphaFoldDB" id="A0A8S3FI75"/>
<protein>
    <submittedName>
        <fullName evidence="1">Uncharacterized protein</fullName>
    </submittedName>
</protein>
<evidence type="ECO:0000313" key="1">
    <source>
        <dbReference type="EMBL" id="CAF5125232.1"/>
    </source>
</evidence>
<sequence>MYLCRNTTDYRMLVIESVDPDTETRRLSPVAIM</sequence>
<feature type="non-terminal residue" evidence="1">
    <location>
        <position position="33"/>
    </location>
</feature>
<dbReference type="EMBL" id="CAJOBJ010267523">
    <property type="protein sequence ID" value="CAF5125232.1"/>
    <property type="molecule type" value="Genomic_DNA"/>
</dbReference>